<evidence type="ECO:0000313" key="1">
    <source>
        <dbReference type="EMBL" id="CAB4880218.1"/>
    </source>
</evidence>
<reference evidence="1" key="1">
    <citation type="submission" date="2020-05" db="EMBL/GenBank/DDBJ databases">
        <authorList>
            <person name="Chiriac C."/>
            <person name="Salcher M."/>
            <person name="Ghai R."/>
            <person name="Kavagutti S V."/>
        </authorList>
    </citation>
    <scope>NUCLEOTIDE SEQUENCE</scope>
</reference>
<accession>A0A6J7EER9</accession>
<gene>
    <name evidence="1" type="ORF">UFOPK3423_01284</name>
</gene>
<organism evidence="1">
    <name type="scientific">freshwater metagenome</name>
    <dbReference type="NCBI Taxonomy" id="449393"/>
    <lineage>
        <taxon>unclassified sequences</taxon>
        <taxon>metagenomes</taxon>
        <taxon>ecological metagenomes</taxon>
    </lineage>
</organism>
<dbReference type="EMBL" id="CAFBLQ010000160">
    <property type="protein sequence ID" value="CAB4880218.1"/>
    <property type="molecule type" value="Genomic_DNA"/>
</dbReference>
<sequence>MQPIDWQEEGAHHWRLELRCPNCEAAGTGVVEDAVVDQYDLALERASAALARELHEMVQQTIEEEVGRLGEALDSGLLLPEDF</sequence>
<proteinExistence type="predicted"/>
<protein>
    <submittedName>
        <fullName evidence="1">Unannotated protein</fullName>
    </submittedName>
</protein>
<name>A0A6J7EER9_9ZZZZ</name>
<dbReference type="AlphaFoldDB" id="A0A6J7EER9"/>